<dbReference type="NCBIfam" id="NF038128">
    <property type="entry name" value="choice_anch_J"/>
    <property type="match status" value="5"/>
</dbReference>
<dbReference type="Proteomes" id="UP000295215">
    <property type="component" value="Unassembled WGS sequence"/>
</dbReference>
<keyword evidence="3" id="KW-1133">Transmembrane helix</keyword>
<keyword evidence="4" id="KW-0472">Membrane</keyword>
<dbReference type="InterPro" id="IPR011628">
    <property type="entry name" value="Cleaved_adhesin"/>
</dbReference>
<dbReference type="GO" id="GO:0009897">
    <property type="term" value="C:external side of plasma membrane"/>
    <property type="evidence" value="ECO:0007669"/>
    <property type="project" value="TreeGrafter"/>
</dbReference>
<dbReference type="Gene3D" id="2.60.120.200">
    <property type="match status" value="5"/>
</dbReference>
<feature type="domain" description="Fibronectin type-III" evidence="8">
    <location>
        <begin position="567"/>
        <end position="661"/>
    </location>
</feature>
<feature type="domain" description="Fibronectin type-III" evidence="8">
    <location>
        <begin position="841"/>
        <end position="936"/>
    </location>
</feature>
<evidence type="ECO:0000259" key="8">
    <source>
        <dbReference type="PROSITE" id="PS50853"/>
    </source>
</evidence>
<reference evidence="9 10" key="1">
    <citation type="submission" date="2019-03" db="EMBL/GenBank/DDBJ databases">
        <title>Genomic Encyclopedia of Archaeal and Bacterial Type Strains, Phase II (KMG-II): from individual species to whole genera.</title>
        <authorList>
            <person name="Goeker M."/>
        </authorList>
    </citation>
    <scope>NUCLEOTIDE SEQUENCE [LARGE SCALE GENOMIC DNA]</scope>
    <source>
        <strain evidence="9 10">DSM 28213</strain>
    </source>
</reference>
<dbReference type="InterPro" id="IPR036116">
    <property type="entry name" value="FN3_sf"/>
</dbReference>
<dbReference type="NCBIfam" id="NF038133">
    <property type="entry name" value="choice_anch_L"/>
    <property type="match status" value="1"/>
</dbReference>
<dbReference type="EMBL" id="SOAG01000045">
    <property type="protein sequence ID" value="TDS50959.1"/>
    <property type="molecule type" value="Genomic_DNA"/>
</dbReference>
<dbReference type="PROSITE" id="PS50853">
    <property type="entry name" value="FN3"/>
    <property type="match status" value="3"/>
</dbReference>
<feature type="domain" description="Fibronectin type-III" evidence="8">
    <location>
        <begin position="1387"/>
        <end position="1480"/>
    </location>
</feature>
<comment type="caution">
    <text evidence="9">The sequence shown here is derived from an EMBL/GenBank/DDBJ whole genome shotgun (WGS) entry which is preliminary data.</text>
</comment>
<evidence type="ECO:0000256" key="5">
    <source>
        <dbReference type="ARBA" id="ARBA00023157"/>
    </source>
</evidence>
<dbReference type="OrthoDB" id="608579at2"/>
<keyword evidence="6" id="KW-0675">Receptor</keyword>
<dbReference type="PANTHER" id="PTHR23037">
    <property type="entry name" value="CYTOKINE RECEPTOR"/>
    <property type="match status" value="1"/>
</dbReference>
<dbReference type="GO" id="GO:0004896">
    <property type="term" value="F:cytokine receptor activity"/>
    <property type="evidence" value="ECO:0007669"/>
    <property type="project" value="TreeGrafter"/>
</dbReference>
<evidence type="ECO:0000256" key="2">
    <source>
        <dbReference type="ARBA" id="ARBA00022692"/>
    </source>
</evidence>
<proteinExistence type="predicted"/>
<dbReference type="Pfam" id="PF07675">
    <property type="entry name" value="Cleaved_Adhesin"/>
    <property type="match status" value="4"/>
</dbReference>
<name>A0A4R7EUZ9_9FLAO</name>
<evidence type="ECO:0000256" key="4">
    <source>
        <dbReference type="ARBA" id="ARBA00023136"/>
    </source>
</evidence>
<accession>A0A4R7EUZ9</accession>
<dbReference type="SMART" id="SM00060">
    <property type="entry name" value="FN3"/>
    <property type="match status" value="5"/>
</dbReference>
<dbReference type="Pfam" id="PF13585">
    <property type="entry name" value="CHU_C"/>
    <property type="match status" value="1"/>
</dbReference>
<evidence type="ECO:0000256" key="1">
    <source>
        <dbReference type="ARBA" id="ARBA00004479"/>
    </source>
</evidence>
<keyword evidence="7" id="KW-0325">Glycoprotein</keyword>
<dbReference type="PANTHER" id="PTHR23037:SF35">
    <property type="entry name" value="FIBRONECTIN TYPE-III DOMAIN-CONTAINING PROTEIN"/>
    <property type="match status" value="1"/>
</dbReference>
<evidence type="ECO:0000256" key="7">
    <source>
        <dbReference type="ARBA" id="ARBA00023180"/>
    </source>
</evidence>
<keyword evidence="5" id="KW-1015">Disulfide bond</keyword>
<organism evidence="9 10">
    <name type="scientific">Myroides indicus</name>
    <dbReference type="NCBI Taxonomy" id="1323422"/>
    <lineage>
        <taxon>Bacteria</taxon>
        <taxon>Pseudomonadati</taxon>
        <taxon>Bacteroidota</taxon>
        <taxon>Flavobacteriia</taxon>
        <taxon>Flavobacteriales</taxon>
        <taxon>Flavobacteriaceae</taxon>
        <taxon>Myroides</taxon>
    </lineage>
</organism>
<evidence type="ECO:0000256" key="3">
    <source>
        <dbReference type="ARBA" id="ARBA00022989"/>
    </source>
</evidence>
<evidence type="ECO:0000313" key="9">
    <source>
        <dbReference type="EMBL" id="TDS50959.1"/>
    </source>
</evidence>
<keyword evidence="10" id="KW-1185">Reference proteome</keyword>
<dbReference type="InterPro" id="IPR049804">
    <property type="entry name" value="Choice_anch_L"/>
</dbReference>
<evidence type="ECO:0000256" key="6">
    <source>
        <dbReference type="ARBA" id="ARBA00023170"/>
    </source>
</evidence>
<comment type="subcellular location">
    <subcellularLocation>
        <location evidence="1">Membrane</location>
        <topology evidence="1">Single-pass type I membrane protein</topology>
    </subcellularLocation>
</comment>
<dbReference type="SUPFAM" id="SSF49265">
    <property type="entry name" value="Fibronectin type III"/>
    <property type="match status" value="4"/>
</dbReference>
<keyword evidence="2" id="KW-0812">Transmembrane</keyword>
<dbReference type="CDD" id="cd00063">
    <property type="entry name" value="FN3"/>
    <property type="match status" value="3"/>
</dbReference>
<evidence type="ECO:0000313" key="10">
    <source>
        <dbReference type="Proteomes" id="UP000295215"/>
    </source>
</evidence>
<dbReference type="InterPro" id="IPR013783">
    <property type="entry name" value="Ig-like_fold"/>
</dbReference>
<sequence>MKRKIIYLGLTLFCLMTAYSIQRWVSFERDVIKQNIENERYNNVQVENLNFNCDSPSDQGVKNIKSNEATIYWEDNLGANWEYIIQFPSDPFPTGSGISSSTRETKVTQDQNGNLLQPSTEYEFYVRTNCGSDGYSSWLGPYNFKTLCGVSLPFIETFNSDSGSFDCWYIIDQNNDAIKWTRYISSWGGTYEGTGAMQFFSNDYSGTKQNDDWLISPEINLTGAIYQITYYYHSNTRNLEFEVLLSQQGVDIDKFTTVLQPAEVHTEGIYKKKVIYVQGITGEVNIAWHIITTGTTQMYLDLVSIEEVECFAPENVKISNIKHDEVKIEIEDNINSSWEYYVVAAGSTAPVGSGVISTTKESTINRVSGAGTPLQQNTGYDVYVRSSCGNDKYGKWVGPYSFTTTCAPTGIPFHEGFNTSSPTVSCWRMQGVSNTDFWTQNPDAFEGDHSMALTTYNTTSEKDEWLISPPIRMDASKLYRLSYNYQTSGNYADEFSVLASDTGSAPSDFDKIIVASKKYSTYYTWKEKQVTISGLGGVVYFAWHATSNFATEIYIDNINIEEITCPEPTDLSATNDKRTETTLSWEDSYAGSWEYVLQPAHTGLPTASGISTTNKQVVVNSTATGNALQPDTEYEFYVRSVCGNNNKGEWVGPFTFSTACDVFTPPFWEGFNSNSTTFACWREIDVNGNANIPHFKNTWSQWNLGPNHKPFEGDMYMLYTVSQDILNGDNFIQDSYFVSPTFNLDAAKTYRLRYHLQTFGTATSTTEFEIVASNKGIKPEYFDKVLAPHKQYDVYPWTEYKLYISGIGGEVNIAWHASGQNHNTTLELDNVFLEEVEGCIEPLELQADNIETDQVTISWQDLYGDKDWEYRVQKRGRGIPVGNGKLTSANTHLITQDYLGDNLEANTEYEFYVRTVCGAGEYSIWSGPFVFTTACGVFTVPFHERFGLGSQTLRCWTILDENNDGYNNRGTFGQYSMAFVAGWSMRFEGSGIHDDWLISPLVKLDPAKQYRLKYHYSAPKTHGTSGTTLENRFRVMLSNSDTDPNSFTHTLIPFSSYANSGPNPAWITNGSPISWSEEKTFISGIGGEVYIGWHIKTDTWTDTEIFIDNVIIEEVEGCPEPSDLDIKDIEGEEVTLFWQDNYGGTSWEYYIQKEGEGLPVGNGTQTNNKENTVDKDQSGKKLIHNKNYEYYVRTVCNDGEFSIWSGPFQFKTACEGVLTLPFWEGFNTDSETFGCWTILDVGNNATMWNDNIWVRDQFSSFEGDRNMKFNNSYGVQPDGWLISPALQMTAGQYMLRFHFKADDRNPLYNHELEILLSNNGVDVSKFTTVISPKKSYGSNDKWQEEIVFFNGIPGNVNIAWRASTGSDQYVRINIDNVFLKKVQNCKEPYYAEITGYTPTSMEVEWKQDDGITEWEVIVVEFGEDETAVPVQTLNVTGTPKTTISGLDSGKGYTVYVRAKCKDGKSYSDWGVPVHGGTSIINDECSTAIRLPVNNGIDCEKFVSASLLGSTKSLVYPDFFGGMEGCNPARWRGLANDVWFEFTATSDKHLLNINNFRSPSGQFLDYVVWAVYEGGTCPTSAYTASFLRCGQFEREPIRHRTGLMEGLIPGNTYYVRIGMEYTSINVVKQDYLFDICISTIGYLDITPQGETHTPEEMVKEIFVKSDCDLVSNVKHKAASGVFVNTLGYFKKNNSDFPFEEGIVLSTADVDYLPGPYVERSPYVDYGKVPAWEGDSDINDVIINVGGAGFGRDKYVSTLEFDFIPIKDSIQFEYLFASESYHTNCVYKCTEGGALFAAWLVELETGEGENLALVPGTSEPIALSTIKDSSKSGVLCESVNPEFYWKHYGNNQDDPLKSAISLVGLTKAMQSEKVHVNPGKKYRIKFAIADFCSTASHSSAVFFNAMSFDLGDLDLGPDLLVDTNNAICAGDTAIIKSGLVDTEEFSFSWYKDGEEMVGENKADLEVNEAGEYSVEAIIKAYGANCEVRGSVKVEIYPKISTYVNQPKAISTCSRSLKPVEIDLTQVEDEMFGNTRSLYIVDYFEKEEDAIVNENVIEYPNQYGIQLQGSELKLFIRVENKETGCYEIFDLNIQPQEGIKPNKPENVNVCAEYIFPDFEENQYYYSEPDAAGIEYHTGDVIDLPGEHIIYVIQVNNDEGCYEEISYKINITAPVVADIFENETPSCEYYKLKPLSESNNYYPEPGGKGDKLYVGEQIFESKTIYVYASSEDGLCTDESSFTIDYEDCPIPRGISPNNDGLNDVFDLTPHGVESIKIYNRWGTEVYSHGAGYTTQWHGQSKNGKQLPDGTYYYVIHAHGKIRTGWVQINK</sequence>
<protein>
    <submittedName>
        <fullName evidence="9">Cleaved adhesin domain-containing protein</fullName>
    </submittedName>
</protein>
<gene>
    <name evidence="9" type="ORF">C8P70_1452</name>
</gene>
<dbReference type="InterPro" id="IPR003961">
    <property type="entry name" value="FN3_dom"/>
</dbReference>
<dbReference type="RefSeq" id="WP_133713765.1">
    <property type="nucleotide sequence ID" value="NZ_SOAG01000045.1"/>
</dbReference>
<dbReference type="Pfam" id="PF00041">
    <property type="entry name" value="fn3"/>
    <property type="match status" value="3"/>
</dbReference>
<dbReference type="Gene3D" id="2.60.40.10">
    <property type="entry name" value="Immunoglobulins"/>
    <property type="match status" value="6"/>
</dbReference>